<dbReference type="SUPFAM" id="SSF52540">
    <property type="entry name" value="P-loop containing nucleoside triphosphate hydrolases"/>
    <property type="match status" value="2"/>
</dbReference>
<dbReference type="Pfam" id="PF04851">
    <property type="entry name" value="ResIII"/>
    <property type="match status" value="1"/>
</dbReference>
<dbReference type="AlphaFoldDB" id="A0A4R7ZJ52"/>
<dbReference type="Proteomes" id="UP000294743">
    <property type="component" value="Unassembled WGS sequence"/>
</dbReference>
<evidence type="ECO:0000259" key="5">
    <source>
        <dbReference type="PROSITE" id="PS51192"/>
    </source>
</evidence>
<dbReference type="InterPro" id="IPR054347">
    <property type="entry name" value="TOTE_primase"/>
</dbReference>
<accession>A0A4R7ZJ52</accession>
<organism evidence="6 7">
    <name type="scientific">Breznakia blatticola</name>
    <dbReference type="NCBI Taxonomy" id="1754012"/>
    <lineage>
        <taxon>Bacteria</taxon>
        <taxon>Bacillati</taxon>
        <taxon>Bacillota</taxon>
        <taxon>Erysipelotrichia</taxon>
        <taxon>Erysipelotrichales</taxon>
        <taxon>Erysipelotrichaceae</taxon>
        <taxon>Breznakia</taxon>
    </lineage>
</organism>
<dbReference type="PANTHER" id="PTHR11274:SF0">
    <property type="entry name" value="GENERAL TRANSCRIPTION AND DNA REPAIR FACTOR IIH HELICASE SUBUNIT XPB"/>
    <property type="match status" value="1"/>
</dbReference>
<feature type="domain" description="Helicase ATP-binding" evidence="5">
    <location>
        <begin position="234"/>
        <end position="386"/>
    </location>
</feature>
<evidence type="ECO:0000256" key="3">
    <source>
        <dbReference type="ARBA" id="ARBA00022806"/>
    </source>
</evidence>
<dbReference type="Gene3D" id="3.40.50.300">
    <property type="entry name" value="P-loop containing nucleotide triphosphate hydrolases"/>
    <property type="match status" value="2"/>
</dbReference>
<reference evidence="6 7" key="1">
    <citation type="submission" date="2019-03" db="EMBL/GenBank/DDBJ databases">
        <title>Genomic Encyclopedia of Type Strains, Phase IV (KMG-IV): sequencing the most valuable type-strain genomes for metagenomic binning, comparative biology and taxonomic classification.</title>
        <authorList>
            <person name="Goeker M."/>
        </authorList>
    </citation>
    <scope>NUCLEOTIDE SEQUENCE [LARGE SCALE GENOMIC DNA]</scope>
    <source>
        <strain evidence="6 7">DSM 28867</strain>
    </source>
</reference>
<dbReference type="InterPro" id="IPR050615">
    <property type="entry name" value="ATP-dep_DNA_Helicase"/>
</dbReference>
<dbReference type="InterPro" id="IPR027417">
    <property type="entry name" value="P-loop_NTPase"/>
</dbReference>
<dbReference type="GO" id="GO:0016787">
    <property type="term" value="F:hydrolase activity"/>
    <property type="evidence" value="ECO:0007669"/>
    <property type="project" value="UniProtKB-KW"/>
</dbReference>
<dbReference type="GO" id="GO:0005524">
    <property type="term" value="F:ATP binding"/>
    <property type="evidence" value="ECO:0007669"/>
    <property type="project" value="UniProtKB-KW"/>
</dbReference>
<dbReference type="SMART" id="SM00487">
    <property type="entry name" value="DEXDc"/>
    <property type="match status" value="1"/>
</dbReference>
<dbReference type="InterPro" id="IPR014001">
    <property type="entry name" value="Helicase_ATP-bd"/>
</dbReference>
<evidence type="ECO:0000256" key="2">
    <source>
        <dbReference type="ARBA" id="ARBA00022801"/>
    </source>
</evidence>
<evidence type="ECO:0000256" key="4">
    <source>
        <dbReference type="ARBA" id="ARBA00022840"/>
    </source>
</evidence>
<evidence type="ECO:0000313" key="7">
    <source>
        <dbReference type="Proteomes" id="UP000294743"/>
    </source>
</evidence>
<keyword evidence="3 6" id="KW-0347">Helicase</keyword>
<dbReference type="PANTHER" id="PTHR11274">
    <property type="entry name" value="RAD25/XP-B DNA REPAIR HELICASE"/>
    <property type="match status" value="1"/>
</dbReference>
<name>A0A4R7ZJ52_9FIRM</name>
<evidence type="ECO:0000256" key="1">
    <source>
        <dbReference type="ARBA" id="ARBA00022741"/>
    </source>
</evidence>
<keyword evidence="1" id="KW-0547">Nucleotide-binding</keyword>
<dbReference type="GO" id="GO:0004386">
    <property type="term" value="F:helicase activity"/>
    <property type="evidence" value="ECO:0007669"/>
    <property type="project" value="UniProtKB-KW"/>
</dbReference>
<proteinExistence type="predicted"/>
<dbReference type="GO" id="GO:0003677">
    <property type="term" value="F:DNA binding"/>
    <property type="evidence" value="ECO:0007669"/>
    <property type="project" value="InterPro"/>
</dbReference>
<keyword evidence="7" id="KW-1185">Reference proteome</keyword>
<dbReference type="CDD" id="cd17926">
    <property type="entry name" value="DEXHc_RE"/>
    <property type="match status" value="1"/>
</dbReference>
<comment type="caution">
    <text evidence="6">The sequence shown here is derived from an EMBL/GenBank/DDBJ whole genome shotgun (WGS) entry which is preliminary data.</text>
</comment>
<evidence type="ECO:0000313" key="6">
    <source>
        <dbReference type="EMBL" id="TDW16471.1"/>
    </source>
</evidence>
<dbReference type="InterPro" id="IPR006935">
    <property type="entry name" value="Helicase/UvrB_N"/>
</dbReference>
<dbReference type="Pfam" id="PF22548">
    <property type="entry name" value="AEP-TOTE"/>
    <property type="match status" value="1"/>
</dbReference>
<dbReference type="CDD" id="cd18785">
    <property type="entry name" value="SF2_C"/>
    <property type="match status" value="1"/>
</dbReference>
<dbReference type="Gene3D" id="3.30.870.10">
    <property type="entry name" value="Endonuclease Chain A"/>
    <property type="match status" value="1"/>
</dbReference>
<dbReference type="SUPFAM" id="SSF56024">
    <property type="entry name" value="Phospholipase D/nuclease"/>
    <property type="match status" value="1"/>
</dbReference>
<dbReference type="PROSITE" id="PS51192">
    <property type="entry name" value="HELICASE_ATP_BIND_1"/>
    <property type="match status" value="1"/>
</dbReference>
<gene>
    <name evidence="6" type="ORF">EDD63_12328</name>
</gene>
<sequence>MTLTTARLKLSSLSSYDRMLPQQTQVTVDGFGNLIALPWESSSIKKETTLFVDDSFKPYINQLEVLHSVKRVSESQIQFLLSFCNNNALGSLNAVNDCDVEQVCISKPWEDEIQLNKSDVVQPLNIIISDKIYICESDLSPRAYNYISRLASFKNPTFYQKLRANAYIKNINRIISCFDVRNGYLCLPRGCFDILKEFMQTQEIEFNIEDKRFVGNKINTKFVGNLRDNQEKGVHVLTKHNYGVLVAATGYGKTIVGIYLIAKYNVNTLILVHNNEIMKRWQKEIPMFLKVDNEPATVGSMGFGKNTLNGVIDIVSIKSITTDEEKLKLIKNYGMVLIDECHHFAAQSFLEVISTLNAKRIYGFTATPKRQDQQEKKYFFQLGPIRYEYTAKERAISLGMTYSVFPRFTRYVSVDKGNNPSVEVVEIVKDAERNNLIIKDIIRSIEAGRTPFVLTKIKEHAEYIVSQLKGMYKNVYYLRGGYKSKEQIQQLEEMYEINPSEPLVLVAIASAAGEGFDLKRLDTLFMTVPFAWEGSVAQYVGRLHREYENKQDLIIYDYVDLYVPMLERMYAKRLRTYKKLGYSVYTPNKEDRHGVQIIHDAASYFEELSNDIKNAKYEIIISSTKMSKKRIENLLDILITPMNRGCKVSIITQRKDAYKTTMKSNISRLYKNITSKGIALSTIDTELNQFVVIDREVLWYGDVMFLTDEKKDSVVLRIADKVTAKDMVVYSETLDKTLLK</sequence>
<keyword evidence="2" id="KW-0378">Hydrolase</keyword>
<protein>
    <submittedName>
        <fullName evidence="6">Superfamily II DNA or RNA helicase</fullName>
    </submittedName>
</protein>
<keyword evidence="4" id="KW-0067">ATP-binding</keyword>
<dbReference type="EMBL" id="SODD01000023">
    <property type="protein sequence ID" value="TDW16471.1"/>
    <property type="molecule type" value="Genomic_DNA"/>
</dbReference>